<keyword evidence="2" id="KW-1185">Reference proteome</keyword>
<organism evidence="1 2">
    <name type="scientific">Rhodnius prolixus</name>
    <name type="common">Triatomid bug</name>
    <dbReference type="NCBI Taxonomy" id="13249"/>
    <lineage>
        <taxon>Eukaryota</taxon>
        <taxon>Metazoa</taxon>
        <taxon>Ecdysozoa</taxon>
        <taxon>Arthropoda</taxon>
        <taxon>Hexapoda</taxon>
        <taxon>Insecta</taxon>
        <taxon>Pterygota</taxon>
        <taxon>Neoptera</taxon>
        <taxon>Paraneoptera</taxon>
        <taxon>Hemiptera</taxon>
        <taxon>Heteroptera</taxon>
        <taxon>Panheteroptera</taxon>
        <taxon>Cimicomorpha</taxon>
        <taxon>Reduviidae</taxon>
        <taxon>Triatominae</taxon>
        <taxon>Rhodnius</taxon>
    </lineage>
</organism>
<dbReference type="HOGENOM" id="CLU_1798935_0_0_1"/>
<dbReference type="Proteomes" id="UP000015103">
    <property type="component" value="Unassembled WGS sequence"/>
</dbReference>
<dbReference type="Pfam" id="PF14846">
    <property type="entry name" value="DUF4485"/>
    <property type="match status" value="1"/>
</dbReference>
<evidence type="ECO:0000313" key="1">
    <source>
        <dbReference type="EnsemblMetazoa" id="RPRC009295-PA"/>
    </source>
</evidence>
<name>T1HZ25_RHOPR</name>
<dbReference type="EMBL" id="ACPB03014183">
    <property type="status" value="NOT_ANNOTATED_CDS"/>
    <property type="molecule type" value="Genomic_DNA"/>
</dbReference>
<reference evidence="1" key="1">
    <citation type="submission" date="2015-05" db="UniProtKB">
        <authorList>
            <consortium name="EnsemblMetazoa"/>
        </authorList>
    </citation>
    <scope>IDENTIFICATION</scope>
</reference>
<evidence type="ECO:0000313" key="2">
    <source>
        <dbReference type="Proteomes" id="UP000015103"/>
    </source>
</evidence>
<protein>
    <submittedName>
        <fullName evidence="1">DUF4485 domain-containing protein</fullName>
    </submittedName>
</protein>
<dbReference type="EnsemblMetazoa" id="RPRC009295-RA">
    <property type="protein sequence ID" value="RPRC009295-PA"/>
    <property type="gene ID" value="RPRC009295"/>
</dbReference>
<dbReference type="GeneID" id="141461129"/>
<accession>T1HZ25</accession>
<dbReference type="InParanoid" id="T1HZ25"/>
<dbReference type="InterPro" id="IPR027831">
    <property type="entry name" value="DUF4485"/>
</dbReference>
<dbReference type="AlphaFoldDB" id="T1HZ25"/>
<dbReference type="VEuPathDB" id="VectorBase:RPRC009295"/>
<dbReference type="OMA" id="YMAVSKD"/>
<dbReference type="STRING" id="13249.T1HZ25"/>
<proteinExistence type="predicted"/>
<dbReference type="eggNOG" id="ENOG502T90C">
    <property type="taxonomic scope" value="Eukaryota"/>
</dbReference>
<sequence length="164" mass="19028">MANNISFKIFDDEFTLNMQCASFLAEKLIGEEKAVALNWMRRLVNLQTNDVGIKKGRNHFLKKLLEVMKRSVMLRFLEHPKSKQLSFKEKQKIKEEITKMDETFKTPLLDELLLEGKESSTYTSMWSNDRRTYVAAKPIPGRGALIYMAVAEKPELGWTIPNEQ</sequence>
<dbReference type="RefSeq" id="XP_073997960.1">
    <property type="nucleotide sequence ID" value="XM_074141859.1"/>
</dbReference>